<dbReference type="InterPro" id="IPR019351">
    <property type="entry name" value="DUF2039"/>
</dbReference>
<dbReference type="RefSeq" id="XP_017888374.1">
    <property type="nucleotide sequence ID" value="XM_018032885.2"/>
</dbReference>
<dbReference type="KEGG" id="ccal:108629924"/>
<dbReference type="Pfam" id="PF10217">
    <property type="entry name" value="DUF2039"/>
    <property type="match status" value="1"/>
</dbReference>
<gene>
    <name evidence="3" type="primary">LOC108629924</name>
</gene>
<evidence type="ECO:0000313" key="3">
    <source>
        <dbReference type="RefSeq" id="XP_017888374.1"/>
    </source>
</evidence>
<evidence type="ECO:0000313" key="2">
    <source>
        <dbReference type="Proteomes" id="UP000694925"/>
    </source>
</evidence>
<organism evidence="2 3">
    <name type="scientific">Ceratina calcarata</name>
    <dbReference type="NCBI Taxonomy" id="156304"/>
    <lineage>
        <taxon>Eukaryota</taxon>
        <taxon>Metazoa</taxon>
        <taxon>Ecdysozoa</taxon>
        <taxon>Arthropoda</taxon>
        <taxon>Hexapoda</taxon>
        <taxon>Insecta</taxon>
        <taxon>Pterygota</taxon>
        <taxon>Neoptera</taxon>
        <taxon>Endopterygota</taxon>
        <taxon>Hymenoptera</taxon>
        <taxon>Apocrita</taxon>
        <taxon>Aculeata</taxon>
        <taxon>Apoidea</taxon>
        <taxon>Anthophila</taxon>
        <taxon>Apidae</taxon>
        <taxon>Ceratina</taxon>
        <taxon>Zadontomerus</taxon>
    </lineage>
</organism>
<dbReference type="AlphaFoldDB" id="A0AAJ7J9W2"/>
<reference evidence="3" key="1">
    <citation type="submission" date="2025-08" db="UniProtKB">
        <authorList>
            <consortium name="RefSeq"/>
        </authorList>
    </citation>
    <scope>IDENTIFICATION</scope>
    <source>
        <tissue evidence="3">Whole body</tissue>
    </source>
</reference>
<sequence length="110" mass="12823">MSTQKGNCNRSRPQKHQNRTAFKNDLHDKSHQTKLINSIEVSNVCDRCKKIIEWKIKYKKYKALKTPSKCIKCEEKTIKNAYHNICLPCAAQYEICSKCSDKIDITKEES</sequence>
<dbReference type="GeneID" id="108629924"/>
<dbReference type="Proteomes" id="UP000694925">
    <property type="component" value="Unplaced"/>
</dbReference>
<dbReference type="PANTHER" id="PTHR22876">
    <property type="entry name" value="ZGC:101016"/>
    <property type="match status" value="1"/>
</dbReference>
<accession>A0AAJ7J9W2</accession>
<feature type="region of interest" description="Disordered" evidence="1">
    <location>
        <begin position="1"/>
        <end position="26"/>
    </location>
</feature>
<evidence type="ECO:0000256" key="1">
    <source>
        <dbReference type="SAM" id="MobiDB-lite"/>
    </source>
</evidence>
<name>A0AAJ7J9W2_9HYME</name>
<protein>
    <submittedName>
        <fullName evidence="3">Uncharacterized protein C9orf85 homolog</fullName>
    </submittedName>
</protein>
<feature type="compositionally biased region" description="Polar residues" evidence="1">
    <location>
        <begin position="1"/>
        <end position="11"/>
    </location>
</feature>
<keyword evidence="2" id="KW-1185">Reference proteome</keyword>
<dbReference type="PANTHER" id="PTHR22876:SF5">
    <property type="entry name" value="CHROMOSOME 9 OPEN READING FRAME 85"/>
    <property type="match status" value="1"/>
</dbReference>
<proteinExistence type="predicted"/>